<comment type="catalytic activity">
    <reaction evidence="1 4">
        <text>(4aS,6R)-4a-hydroxy-L-erythro-5,6,7,8-tetrahydrobiopterin = (6R)-L-erythro-6,7-dihydrobiopterin + H2O</text>
        <dbReference type="Rhea" id="RHEA:11920"/>
        <dbReference type="ChEBI" id="CHEBI:15377"/>
        <dbReference type="ChEBI" id="CHEBI:15642"/>
        <dbReference type="ChEBI" id="CHEBI:43120"/>
        <dbReference type="EC" id="4.2.1.96"/>
    </reaction>
</comment>
<evidence type="ECO:0000256" key="1">
    <source>
        <dbReference type="ARBA" id="ARBA00001554"/>
    </source>
</evidence>
<evidence type="ECO:0000256" key="2">
    <source>
        <dbReference type="ARBA" id="ARBA00006472"/>
    </source>
</evidence>
<dbReference type="EMBL" id="AP018560">
    <property type="protein sequence ID" value="BBD79983.1"/>
    <property type="molecule type" value="Genomic_DNA"/>
</dbReference>
<evidence type="ECO:0000256" key="4">
    <source>
        <dbReference type="HAMAP-Rule" id="MF_00434"/>
    </source>
</evidence>
<dbReference type="KEGG" id="rbd:ALSL_1326"/>
<dbReference type="InterPro" id="IPR001533">
    <property type="entry name" value="Pterin_deHydtase"/>
</dbReference>
<dbReference type="GO" id="GO:0006729">
    <property type="term" value="P:tetrahydrobiopterin biosynthetic process"/>
    <property type="evidence" value="ECO:0007669"/>
    <property type="project" value="InterPro"/>
</dbReference>
<dbReference type="PANTHER" id="PTHR12599">
    <property type="entry name" value="PTERIN-4-ALPHA-CARBINOLAMINE DEHYDRATASE"/>
    <property type="match status" value="1"/>
</dbReference>
<dbReference type="PANTHER" id="PTHR12599:SF0">
    <property type="entry name" value="PTERIN-4-ALPHA-CARBINOLAMINE DEHYDRATASE"/>
    <property type="match status" value="1"/>
</dbReference>
<evidence type="ECO:0000313" key="5">
    <source>
        <dbReference type="EMBL" id="BBD79983.1"/>
    </source>
</evidence>
<dbReference type="OrthoDB" id="5294615at2"/>
<dbReference type="Gene3D" id="3.30.1360.20">
    <property type="entry name" value="Transcriptional coactivator/pterin dehydratase"/>
    <property type="match status" value="1"/>
</dbReference>
<dbReference type="HAMAP" id="MF_00434">
    <property type="entry name" value="Pterin_4_alpha"/>
    <property type="match status" value="1"/>
</dbReference>
<dbReference type="EC" id="4.2.1.96" evidence="4"/>
<reference evidence="6" key="1">
    <citation type="submission" date="2018-04" db="EMBL/GenBank/DDBJ databases">
        <authorList>
            <person name="Watanabe M."/>
            <person name="Kojima H."/>
        </authorList>
    </citation>
    <scope>NUCLEOTIDE SEQUENCE [LARGE SCALE GENOMIC DNA]</scope>
    <source>
        <strain evidence="6">Dysh456</strain>
    </source>
</reference>
<dbReference type="CDD" id="cd00913">
    <property type="entry name" value="PCD_DCoH_subfamily_a"/>
    <property type="match status" value="1"/>
</dbReference>
<comment type="similarity">
    <text evidence="2 4">Belongs to the pterin-4-alpha-carbinolamine dehydratase family.</text>
</comment>
<accession>A0A2Z6E4N9</accession>
<dbReference type="NCBIfam" id="NF002019">
    <property type="entry name" value="PRK00823.1-4"/>
    <property type="match status" value="1"/>
</dbReference>
<evidence type="ECO:0000256" key="3">
    <source>
        <dbReference type="ARBA" id="ARBA00023239"/>
    </source>
</evidence>
<dbReference type="InterPro" id="IPR036428">
    <property type="entry name" value="PCD_sf"/>
</dbReference>
<gene>
    <name evidence="5" type="ORF">ALSL_1326</name>
</gene>
<dbReference type="Pfam" id="PF01329">
    <property type="entry name" value="Pterin_4a"/>
    <property type="match status" value="1"/>
</dbReference>
<sequence length="114" mass="12625">MTLQELARQHCVPRKGAEHALDEAAVTQLLAQLPGWQREADGKAIAKSYRFADFHRTMGFLNAVAFIANQQDHHPDIAAGYGHCRLAFSTHDVGALSLNDFICAAKIERLIAER</sequence>
<evidence type="ECO:0000313" key="6">
    <source>
        <dbReference type="Proteomes" id="UP000270530"/>
    </source>
</evidence>
<protein>
    <recommendedName>
        <fullName evidence="4">Putative pterin-4-alpha-carbinolamine dehydratase</fullName>
        <shortName evidence="4">PHS</shortName>
        <ecNumber evidence="4">4.2.1.96</ecNumber>
    </recommendedName>
    <alternativeName>
        <fullName evidence="4">4-alpha-hydroxy-tetrahydropterin dehydratase</fullName>
    </alternativeName>
    <alternativeName>
        <fullName evidence="4">Pterin carbinolamine dehydratase</fullName>
        <shortName evidence="4">PCD</shortName>
    </alternativeName>
</protein>
<dbReference type="AlphaFoldDB" id="A0A2Z6E4N9"/>
<keyword evidence="6" id="KW-1185">Reference proteome</keyword>
<keyword evidence="3 4" id="KW-0456">Lyase</keyword>
<organism evidence="5 6">
    <name type="scientific">Aerosticca soli</name>
    <dbReference type="NCBI Taxonomy" id="2010829"/>
    <lineage>
        <taxon>Bacteria</taxon>
        <taxon>Pseudomonadati</taxon>
        <taxon>Pseudomonadota</taxon>
        <taxon>Gammaproteobacteria</taxon>
        <taxon>Lysobacterales</taxon>
        <taxon>Rhodanobacteraceae</taxon>
        <taxon>Aerosticca</taxon>
    </lineage>
</organism>
<dbReference type="GO" id="GO:0008124">
    <property type="term" value="F:4-alpha-hydroxytetrahydrobiopterin dehydratase activity"/>
    <property type="evidence" value="ECO:0007669"/>
    <property type="project" value="UniProtKB-UniRule"/>
</dbReference>
<name>A0A2Z6E4N9_9GAMM</name>
<reference evidence="6" key="2">
    <citation type="submission" date="2018-06" db="EMBL/GenBank/DDBJ databases">
        <title>Genome sequence of Rhodanobacteraceae bacterium strain Dysh456.</title>
        <authorList>
            <person name="Fukui M."/>
        </authorList>
    </citation>
    <scope>NUCLEOTIDE SEQUENCE [LARGE SCALE GENOMIC DNA]</scope>
    <source>
        <strain evidence="6">Dysh456</strain>
    </source>
</reference>
<proteinExistence type="inferred from homology"/>
<dbReference type="SUPFAM" id="SSF55248">
    <property type="entry name" value="PCD-like"/>
    <property type="match status" value="1"/>
</dbReference>
<dbReference type="RefSeq" id="WP_126537589.1">
    <property type="nucleotide sequence ID" value="NZ_AP018560.1"/>
</dbReference>
<dbReference type="Proteomes" id="UP000270530">
    <property type="component" value="Chromosome"/>
</dbReference>